<evidence type="ECO:0000313" key="1">
    <source>
        <dbReference type="EMBL" id="KAJ3557160.1"/>
    </source>
</evidence>
<protein>
    <submittedName>
        <fullName evidence="1">Uncharacterized protein</fullName>
    </submittedName>
</protein>
<reference evidence="1" key="1">
    <citation type="submission" date="2022-07" db="EMBL/GenBank/DDBJ databases">
        <title>Genome Sequence of Phlebia brevispora.</title>
        <authorList>
            <person name="Buettner E."/>
        </authorList>
    </citation>
    <scope>NUCLEOTIDE SEQUENCE</scope>
    <source>
        <strain evidence="1">MPL23</strain>
    </source>
</reference>
<comment type="caution">
    <text evidence="1">The sequence shown here is derived from an EMBL/GenBank/DDBJ whole genome shotgun (WGS) entry which is preliminary data.</text>
</comment>
<organism evidence="1 2">
    <name type="scientific">Phlebia brevispora</name>
    <dbReference type="NCBI Taxonomy" id="194682"/>
    <lineage>
        <taxon>Eukaryota</taxon>
        <taxon>Fungi</taxon>
        <taxon>Dikarya</taxon>
        <taxon>Basidiomycota</taxon>
        <taxon>Agaricomycotina</taxon>
        <taxon>Agaricomycetes</taxon>
        <taxon>Polyporales</taxon>
        <taxon>Meruliaceae</taxon>
        <taxon>Phlebia</taxon>
    </lineage>
</organism>
<keyword evidence="2" id="KW-1185">Reference proteome</keyword>
<dbReference type="Proteomes" id="UP001148662">
    <property type="component" value="Unassembled WGS sequence"/>
</dbReference>
<dbReference type="EMBL" id="JANHOG010000180">
    <property type="protein sequence ID" value="KAJ3557160.1"/>
    <property type="molecule type" value="Genomic_DNA"/>
</dbReference>
<proteinExistence type="predicted"/>
<accession>A0ACC1TB71</accession>
<sequence length="167" mass="18826">MPPAITHGDIPLLTSDLPPLQCFSWSEQNFLSLGNHAARILLIGKVKTLALRKDKRSKQPLSIELSYNTSQASDAKNTLKIFSSPEYAIQDDDLVIREHAMNQLVFTQIYDAKKRYGDKENMPLLSEDDISIGDVVIVETNIRKHEVTQGSWKAAYDLVRIGIVEKM</sequence>
<gene>
    <name evidence="1" type="ORF">NM688_g1615</name>
</gene>
<evidence type="ECO:0000313" key="2">
    <source>
        <dbReference type="Proteomes" id="UP001148662"/>
    </source>
</evidence>
<name>A0ACC1TB71_9APHY</name>